<feature type="transmembrane region" description="Helical" evidence="7">
    <location>
        <begin position="102"/>
        <end position="129"/>
    </location>
</feature>
<evidence type="ECO:0000256" key="1">
    <source>
        <dbReference type="ARBA" id="ARBA00004651"/>
    </source>
</evidence>
<evidence type="ECO:0000313" key="10">
    <source>
        <dbReference type="Proteomes" id="UP000287188"/>
    </source>
</evidence>
<feature type="transmembrane region" description="Helical" evidence="7">
    <location>
        <begin position="254"/>
        <end position="275"/>
    </location>
</feature>
<feature type="transmembrane region" description="Helical" evidence="7">
    <location>
        <begin position="295"/>
        <end position="321"/>
    </location>
</feature>
<name>A0A402ASM7_9CHLR</name>
<evidence type="ECO:0000313" key="9">
    <source>
        <dbReference type="EMBL" id="GCE22116.1"/>
    </source>
</evidence>
<keyword evidence="3" id="KW-1003">Cell membrane</keyword>
<sequence>MRYFIRRFFFFLLTLWTAVTLNFIIPRLEPGDPAESIVRKLVGQNKAVDPAQLHAIRLMLGMPGGNIFQQYIEYLGTVCHGQFGISYTYFPYSVTSLIGQSIWWTVGLVLTTNIIGFVVGNLLGAFAAWKRNSAFDSFVSVGLSFVGTLPYMWIAMMLLFLFAFLLQWLPMSGGFSETATRQLSWGYTIDIAQHAVLPALSILITGPIGWIMGMRNNMVQTLREDYTRLAIAKGLKPWKVALLYSARNAILPNVTGFAMSLGGIMGGVVVVEEIFDYPGMGRLFFEAVGNRDYPLMQTILLFTIVGMLLANLLADFVVGWLDPRVRKGER</sequence>
<dbReference type="RefSeq" id="WP_126554660.1">
    <property type="nucleotide sequence ID" value="NZ_BIFS01000002.1"/>
</dbReference>
<feature type="transmembrane region" description="Helical" evidence="7">
    <location>
        <begin position="150"/>
        <end position="171"/>
    </location>
</feature>
<dbReference type="GO" id="GO:0055085">
    <property type="term" value="P:transmembrane transport"/>
    <property type="evidence" value="ECO:0007669"/>
    <property type="project" value="InterPro"/>
</dbReference>
<evidence type="ECO:0000256" key="6">
    <source>
        <dbReference type="ARBA" id="ARBA00023136"/>
    </source>
</evidence>
<dbReference type="Pfam" id="PF00528">
    <property type="entry name" value="BPD_transp_1"/>
    <property type="match status" value="1"/>
</dbReference>
<evidence type="ECO:0000256" key="2">
    <source>
        <dbReference type="ARBA" id="ARBA00022448"/>
    </source>
</evidence>
<evidence type="ECO:0000256" key="7">
    <source>
        <dbReference type="RuleBase" id="RU363032"/>
    </source>
</evidence>
<keyword evidence="2 7" id="KW-0813">Transport</keyword>
<dbReference type="PROSITE" id="PS50928">
    <property type="entry name" value="ABC_TM1"/>
    <property type="match status" value="1"/>
</dbReference>
<organism evidence="9 10">
    <name type="scientific">Dictyobacter kobayashii</name>
    <dbReference type="NCBI Taxonomy" id="2014872"/>
    <lineage>
        <taxon>Bacteria</taxon>
        <taxon>Bacillati</taxon>
        <taxon>Chloroflexota</taxon>
        <taxon>Ktedonobacteria</taxon>
        <taxon>Ktedonobacterales</taxon>
        <taxon>Dictyobacteraceae</taxon>
        <taxon>Dictyobacter</taxon>
    </lineage>
</organism>
<dbReference type="CDD" id="cd06261">
    <property type="entry name" value="TM_PBP2"/>
    <property type="match status" value="1"/>
</dbReference>
<reference evidence="10" key="1">
    <citation type="submission" date="2018-12" db="EMBL/GenBank/DDBJ databases">
        <title>Tengunoibacter tsumagoiensis gen. nov., sp. nov., Dictyobacter kobayashii sp. nov., D. alpinus sp. nov., and D. joshuensis sp. nov. and description of Dictyobacteraceae fam. nov. within the order Ktedonobacterales isolated from Tengu-no-mugimeshi.</title>
        <authorList>
            <person name="Wang C.M."/>
            <person name="Zheng Y."/>
            <person name="Sakai Y."/>
            <person name="Toyoda A."/>
            <person name="Minakuchi Y."/>
            <person name="Abe K."/>
            <person name="Yokota A."/>
            <person name="Yabe S."/>
        </authorList>
    </citation>
    <scope>NUCLEOTIDE SEQUENCE [LARGE SCALE GENOMIC DNA]</scope>
    <source>
        <strain evidence="10">Uno11</strain>
    </source>
</reference>
<evidence type="ECO:0000256" key="5">
    <source>
        <dbReference type="ARBA" id="ARBA00022989"/>
    </source>
</evidence>
<keyword evidence="5 7" id="KW-1133">Transmembrane helix</keyword>
<dbReference type="EMBL" id="BIFS01000002">
    <property type="protein sequence ID" value="GCE22116.1"/>
    <property type="molecule type" value="Genomic_DNA"/>
</dbReference>
<evidence type="ECO:0000256" key="4">
    <source>
        <dbReference type="ARBA" id="ARBA00022692"/>
    </source>
</evidence>
<dbReference type="OrthoDB" id="147688at2"/>
<proteinExistence type="inferred from homology"/>
<dbReference type="AlphaFoldDB" id="A0A402ASM7"/>
<comment type="subcellular location">
    <subcellularLocation>
        <location evidence="1 7">Cell membrane</location>
        <topology evidence="1 7">Multi-pass membrane protein</topology>
    </subcellularLocation>
</comment>
<feature type="transmembrane region" description="Helical" evidence="7">
    <location>
        <begin position="191"/>
        <end position="213"/>
    </location>
</feature>
<dbReference type="InterPro" id="IPR035906">
    <property type="entry name" value="MetI-like_sf"/>
</dbReference>
<dbReference type="PANTHER" id="PTHR43163:SF6">
    <property type="entry name" value="DIPEPTIDE TRANSPORT SYSTEM PERMEASE PROTEIN DPPB-RELATED"/>
    <property type="match status" value="1"/>
</dbReference>
<dbReference type="PANTHER" id="PTHR43163">
    <property type="entry name" value="DIPEPTIDE TRANSPORT SYSTEM PERMEASE PROTEIN DPPB-RELATED"/>
    <property type="match status" value="1"/>
</dbReference>
<keyword evidence="10" id="KW-1185">Reference proteome</keyword>
<comment type="caution">
    <text evidence="9">The sequence shown here is derived from an EMBL/GenBank/DDBJ whole genome shotgun (WGS) entry which is preliminary data.</text>
</comment>
<dbReference type="SUPFAM" id="SSF161098">
    <property type="entry name" value="MetI-like"/>
    <property type="match status" value="1"/>
</dbReference>
<dbReference type="InterPro" id="IPR000515">
    <property type="entry name" value="MetI-like"/>
</dbReference>
<protein>
    <submittedName>
        <fullName evidence="9">Peptide ABC transporter permease</fullName>
    </submittedName>
</protein>
<feature type="domain" description="ABC transmembrane type-1" evidence="8">
    <location>
        <begin position="102"/>
        <end position="314"/>
    </location>
</feature>
<evidence type="ECO:0000259" key="8">
    <source>
        <dbReference type="PROSITE" id="PS50928"/>
    </source>
</evidence>
<gene>
    <name evidence="9" type="ORF">KDK_59160</name>
</gene>
<dbReference type="Gene3D" id="1.10.3720.10">
    <property type="entry name" value="MetI-like"/>
    <property type="match status" value="1"/>
</dbReference>
<keyword evidence="6 7" id="KW-0472">Membrane</keyword>
<feature type="transmembrane region" description="Helical" evidence="7">
    <location>
        <begin position="7"/>
        <end position="25"/>
    </location>
</feature>
<comment type="similarity">
    <text evidence="7">Belongs to the binding-protein-dependent transport system permease family.</text>
</comment>
<accession>A0A402ASM7</accession>
<dbReference type="GO" id="GO:0005886">
    <property type="term" value="C:plasma membrane"/>
    <property type="evidence" value="ECO:0007669"/>
    <property type="project" value="UniProtKB-SubCell"/>
</dbReference>
<evidence type="ECO:0000256" key="3">
    <source>
        <dbReference type="ARBA" id="ARBA00022475"/>
    </source>
</evidence>
<dbReference type="Proteomes" id="UP000287188">
    <property type="component" value="Unassembled WGS sequence"/>
</dbReference>
<keyword evidence="4 7" id="KW-0812">Transmembrane</keyword>